<keyword evidence="2" id="KW-1185">Reference proteome</keyword>
<evidence type="ECO:0000313" key="1">
    <source>
        <dbReference type="EMBL" id="WMT82349.1"/>
    </source>
</evidence>
<name>A0ABY9Q427_9FIRM</name>
<gene>
    <name evidence="1" type="ORF">TEMA_27200</name>
</gene>
<sequence length="320" mass="38517">MHKKSMYEIFCNDITENIDWNYSEKNVSFMSDVKYKYIFENNLLNGAIVKYEQYDFQNNHIVELDCRNTKLEFNYLRLTFKGLYYDLYRLIDQKIDKTVLYKTQGGFKAAILIYIEDLHEIEEEETFIPQIEAKELVIEEIENISDKNYVNEYYKHLSEQKGEEFKLKILQQWQNNDDIGYYYRFNELISMSKVITDQYDRLKRTKNLKVSKDIQYFVENFDFRECTVNDFGKTYRGDFYIRIESGPSYFEFNEDDPEVELLQIRFIGVRELEANYTGSIHSCCIKIDFDNSIEFQLLVGVEEYTVIKVHAEDLIIDFMK</sequence>
<accession>A0ABY9Q427</accession>
<proteinExistence type="predicted"/>
<reference evidence="1 2" key="1">
    <citation type="submission" date="2022-07" db="EMBL/GenBank/DDBJ databases">
        <title>Genome sequence of Terrisporobacter mayombei DSM6539.</title>
        <authorList>
            <person name="Boeer T."/>
            <person name="Bengelsdorf F.R."/>
            <person name="Daniel R."/>
            <person name="Poehlein A."/>
        </authorList>
    </citation>
    <scope>NUCLEOTIDE SEQUENCE [LARGE SCALE GENOMIC DNA]</scope>
    <source>
        <strain evidence="1 2">DSM 6539</strain>
    </source>
</reference>
<protein>
    <submittedName>
        <fullName evidence="1">Uncharacterized protein</fullName>
    </submittedName>
</protein>
<dbReference type="RefSeq" id="WP_228106485.1">
    <property type="nucleotide sequence ID" value="NZ_CP101637.1"/>
</dbReference>
<organism evidence="1 2">
    <name type="scientific">Terrisporobacter mayombei</name>
    <dbReference type="NCBI Taxonomy" id="1541"/>
    <lineage>
        <taxon>Bacteria</taxon>
        <taxon>Bacillati</taxon>
        <taxon>Bacillota</taxon>
        <taxon>Clostridia</taxon>
        <taxon>Peptostreptococcales</taxon>
        <taxon>Peptostreptococcaceae</taxon>
        <taxon>Terrisporobacter</taxon>
    </lineage>
</organism>
<dbReference type="EMBL" id="CP101637">
    <property type="protein sequence ID" value="WMT82349.1"/>
    <property type="molecule type" value="Genomic_DNA"/>
</dbReference>
<dbReference type="Proteomes" id="UP001235030">
    <property type="component" value="Chromosome"/>
</dbReference>
<evidence type="ECO:0000313" key="2">
    <source>
        <dbReference type="Proteomes" id="UP001235030"/>
    </source>
</evidence>